<name>A0AAJ1VHC5_9FLAO</name>
<dbReference type="InterPro" id="IPR050190">
    <property type="entry name" value="UPF0213_domain"/>
</dbReference>
<dbReference type="Pfam" id="PF01541">
    <property type="entry name" value="GIY-YIG"/>
    <property type="match status" value="1"/>
</dbReference>
<dbReference type="Proteomes" id="UP001228636">
    <property type="component" value="Unassembled WGS sequence"/>
</dbReference>
<evidence type="ECO:0000256" key="1">
    <source>
        <dbReference type="ARBA" id="ARBA00007435"/>
    </source>
</evidence>
<sequence length="145" mass="16933">MKNNKMVFERSREAYPTNFLILEKKMAGYVYILQCSDGTYYTGSTRNLEKRLAQHQSKKGANYTKTRLPITLVFQELFLNIADAFYYEKKIQKWSHAKKKALIENNWELLPILSECKNDTHFKIKSKEDVQVLDSARTPCSINGI</sequence>
<dbReference type="PANTHER" id="PTHR34477">
    <property type="entry name" value="UPF0213 PROTEIN YHBQ"/>
    <property type="match status" value="1"/>
</dbReference>
<dbReference type="PANTHER" id="PTHR34477:SF1">
    <property type="entry name" value="UPF0213 PROTEIN YHBQ"/>
    <property type="match status" value="1"/>
</dbReference>
<organism evidence="3 4">
    <name type="scientific">Polaribacter sejongensis</name>
    <dbReference type="NCBI Taxonomy" id="985043"/>
    <lineage>
        <taxon>Bacteria</taxon>
        <taxon>Pseudomonadati</taxon>
        <taxon>Bacteroidota</taxon>
        <taxon>Flavobacteriia</taxon>
        <taxon>Flavobacteriales</taxon>
        <taxon>Flavobacteriaceae</taxon>
    </lineage>
</organism>
<dbReference type="EMBL" id="JAUFQH010000010">
    <property type="protein sequence ID" value="MDN3620189.1"/>
    <property type="molecule type" value="Genomic_DNA"/>
</dbReference>
<dbReference type="InterPro" id="IPR035901">
    <property type="entry name" value="GIY-YIG_endonuc_sf"/>
</dbReference>
<comment type="similarity">
    <text evidence="1">Belongs to the UPF0213 family.</text>
</comment>
<dbReference type="PROSITE" id="PS50164">
    <property type="entry name" value="GIY_YIG"/>
    <property type="match status" value="1"/>
</dbReference>
<dbReference type="SUPFAM" id="SSF82771">
    <property type="entry name" value="GIY-YIG endonuclease"/>
    <property type="match status" value="1"/>
</dbReference>
<evidence type="ECO:0000313" key="3">
    <source>
        <dbReference type="EMBL" id="MDN3620189.1"/>
    </source>
</evidence>
<evidence type="ECO:0000259" key="2">
    <source>
        <dbReference type="PROSITE" id="PS50164"/>
    </source>
</evidence>
<dbReference type="SMART" id="SM00465">
    <property type="entry name" value="GIYc"/>
    <property type="match status" value="1"/>
</dbReference>
<gene>
    <name evidence="3" type="ORF">QWY81_12055</name>
</gene>
<dbReference type="Gene3D" id="3.40.1440.10">
    <property type="entry name" value="GIY-YIG endonuclease"/>
    <property type="match status" value="1"/>
</dbReference>
<proteinExistence type="inferred from homology"/>
<dbReference type="CDD" id="cd10456">
    <property type="entry name" value="GIY-YIG_UPF0213"/>
    <property type="match status" value="1"/>
</dbReference>
<feature type="domain" description="GIY-YIG" evidence="2">
    <location>
        <begin position="26"/>
        <end position="101"/>
    </location>
</feature>
<accession>A0AAJ1VHC5</accession>
<reference evidence="3 4" key="1">
    <citation type="journal article" date="2014" name="Int. J. Syst. Evol. Microbiol.">
        <title>Complete genome sequence of Corynebacterium casei LMG S-19264T (=DSM 44701T), isolated from a smear-ripened cheese.</title>
        <authorList>
            <consortium name="US DOE Joint Genome Institute (JGI-PGF)"/>
            <person name="Walter F."/>
            <person name="Albersmeier A."/>
            <person name="Kalinowski J."/>
            <person name="Ruckert C."/>
        </authorList>
    </citation>
    <scope>NUCLEOTIDE SEQUENCE [LARGE SCALE GENOMIC DNA]</scope>
    <source>
        <strain evidence="3 4">CECT 8670</strain>
    </source>
</reference>
<dbReference type="RefSeq" id="WP_240915515.1">
    <property type="nucleotide sequence ID" value="NZ_CP103460.1"/>
</dbReference>
<dbReference type="InterPro" id="IPR000305">
    <property type="entry name" value="GIY-YIG_endonuc"/>
</dbReference>
<comment type="caution">
    <text evidence="3">The sequence shown here is derived from an EMBL/GenBank/DDBJ whole genome shotgun (WGS) entry which is preliminary data.</text>
</comment>
<evidence type="ECO:0000313" key="4">
    <source>
        <dbReference type="Proteomes" id="UP001228636"/>
    </source>
</evidence>
<protein>
    <submittedName>
        <fullName evidence="3">GIY-YIG nuclease family protein</fullName>
    </submittedName>
</protein>
<dbReference type="AlphaFoldDB" id="A0AAJ1VHC5"/>